<accession>A0A914XPH5</accession>
<sequence length="199" mass="21578">EQTERCWSSTATAVKSSTDVHYNIEDESLFMMKKSDGAPVPFDIESIIARTPYLQIRPVANTKNITSSSVAAVRRIPMATVTPDDFHPSATASSSPGPLQTSSPLLPADIDALPDTFGKVLSDFSNRSSCDTPLSFDVEKCQKTATSVTESMSLVDELTAASGCEFSLDAWLTLDKSIEDNHNYAACSKEIKELVQLFS</sequence>
<dbReference type="Proteomes" id="UP000887566">
    <property type="component" value="Unplaced"/>
</dbReference>
<reference evidence="3" key="1">
    <citation type="submission" date="2022-11" db="UniProtKB">
        <authorList>
            <consortium name="WormBaseParasite"/>
        </authorList>
    </citation>
    <scope>IDENTIFICATION</scope>
</reference>
<name>A0A914XPH5_9BILA</name>
<organism evidence="2 3">
    <name type="scientific">Plectus sambesii</name>
    <dbReference type="NCBI Taxonomy" id="2011161"/>
    <lineage>
        <taxon>Eukaryota</taxon>
        <taxon>Metazoa</taxon>
        <taxon>Ecdysozoa</taxon>
        <taxon>Nematoda</taxon>
        <taxon>Chromadorea</taxon>
        <taxon>Plectida</taxon>
        <taxon>Plectina</taxon>
        <taxon>Plectoidea</taxon>
        <taxon>Plectidae</taxon>
        <taxon>Plectus</taxon>
    </lineage>
</organism>
<keyword evidence="2" id="KW-1185">Reference proteome</keyword>
<evidence type="ECO:0000313" key="3">
    <source>
        <dbReference type="WBParaSite" id="PSAMB.scaffold9542size4860.g32526.t1"/>
    </source>
</evidence>
<feature type="compositionally biased region" description="Polar residues" evidence="1">
    <location>
        <begin position="90"/>
        <end position="104"/>
    </location>
</feature>
<proteinExistence type="predicted"/>
<dbReference type="WBParaSite" id="PSAMB.scaffold9542size4860.g32526.t1">
    <property type="protein sequence ID" value="PSAMB.scaffold9542size4860.g32526.t1"/>
    <property type="gene ID" value="PSAMB.scaffold9542size4860.g32526"/>
</dbReference>
<evidence type="ECO:0000256" key="1">
    <source>
        <dbReference type="SAM" id="MobiDB-lite"/>
    </source>
</evidence>
<dbReference type="AlphaFoldDB" id="A0A914XPH5"/>
<feature type="region of interest" description="Disordered" evidence="1">
    <location>
        <begin position="83"/>
        <end position="105"/>
    </location>
</feature>
<protein>
    <submittedName>
        <fullName evidence="3">Uncharacterized protein</fullName>
    </submittedName>
</protein>
<evidence type="ECO:0000313" key="2">
    <source>
        <dbReference type="Proteomes" id="UP000887566"/>
    </source>
</evidence>